<keyword evidence="6" id="KW-1185">Reference proteome</keyword>
<dbReference type="Proteomes" id="UP001528823">
    <property type="component" value="Unassembled WGS sequence"/>
</dbReference>
<reference evidence="5 6" key="1">
    <citation type="submission" date="2022-11" db="EMBL/GenBank/DDBJ databases">
        <title>Spartinivicinus poritis sp. nov., isolated from scleractinian coral Porites lutea.</title>
        <authorList>
            <person name="Zhang G."/>
            <person name="Cai L."/>
            <person name="Wei Q."/>
        </authorList>
    </citation>
    <scope>NUCLEOTIDE SEQUENCE [LARGE SCALE GENOMIC DNA]</scope>
    <source>
        <strain evidence="5 6">A2-2</strain>
    </source>
</reference>
<dbReference type="SUPFAM" id="SSF55729">
    <property type="entry name" value="Acyl-CoA N-acyltransferases (Nat)"/>
    <property type="match status" value="1"/>
</dbReference>
<dbReference type="PANTHER" id="PTHR43792">
    <property type="entry name" value="GNAT FAMILY, PUTATIVE (AFU_ORTHOLOGUE AFUA_3G00765)-RELATED-RELATED"/>
    <property type="match status" value="1"/>
</dbReference>
<dbReference type="GO" id="GO:0005840">
    <property type="term" value="C:ribosome"/>
    <property type="evidence" value="ECO:0007669"/>
    <property type="project" value="UniProtKB-KW"/>
</dbReference>
<dbReference type="RefSeq" id="WP_274691717.1">
    <property type="nucleotide sequence ID" value="NZ_JAPMOU010000062.1"/>
</dbReference>
<dbReference type="InterPro" id="IPR051531">
    <property type="entry name" value="N-acetyltransferase"/>
</dbReference>
<protein>
    <submittedName>
        <fullName evidence="5">Ribosomal protein S5-alanine N-acetyltransferase</fullName>
        <ecNumber evidence="5">2.3.1.267</ecNumber>
    </submittedName>
</protein>
<feature type="domain" description="N-acetyltransferase" evidence="4">
    <location>
        <begin position="26"/>
        <end position="182"/>
    </location>
</feature>
<evidence type="ECO:0000313" key="5">
    <source>
        <dbReference type="EMBL" id="MDE1465409.1"/>
    </source>
</evidence>
<keyword evidence="5" id="KW-0687">Ribonucleoprotein</keyword>
<evidence type="ECO:0000259" key="4">
    <source>
        <dbReference type="PROSITE" id="PS51186"/>
    </source>
</evidence>
<evidence type="ECO:0000256" key="3">
    <source>
        <dbReference type="ARBA" id="ARBA00038502"/>
    </source>
</evidence>
<evidence type="ECO:0000313" key="6">
    <source>
        <dbReference type="Proteomes" id="UP001528823"/>
    </source>
</evidence>
<evidence type="ECO:0000256" key="2">
    <source>
        <dbReference type="ARBA" id="ARBA00023315"/>
    </source>
</evidence>
<keyword evidence="2 5" id="KW-0012">Acyltransferase</keyword>
<name>A0ABT5UGA3_9GAMM</name>
<dbReference type="GO" id="GO:0008999">
    <property type="term" value="F:protein-N-terminal-alanine acetyltransferase activity"/>
    <property type="evidence" value="ECO:0007669"/>
    <property type="project" value="UniProtKB-EC"/>
</dbReference>
<accession>A0ABT5UGA3</accession>
<dbReference type="PROSITE" id="PS51186">
    <property type="entry name" value="GNAT"/>
    <property type="match status" value="1"/>
</dbReference>
<dbReference type="Pfam" id="PF13302">
    <property type="entry name" value="Acetyltransf_3"/>
    <property type="match status" value="1"/>
</dbReference>
<dbReference type="NCBIfam" id="NF008072">
    <property type="entry name" value="PRK10809.1"/>
    <property type="match status" value="1"/>
</dbReference>
<sequence length="184" mass="21279">MDTIPTINISRGIITLLKPDQADLVYQYYLFNQEHLAPWEPQRDADFHSLSGWQERLANSFELFQQGIMLPLVVLNQQKNEMIACCNFSNIVRGVFQACHLGYSIDVRYQGTGLMYEVLSNAISHVFEQLDLHRIMANYLPHNVRSEALLKRLGFQQEGYAKSYLKINGQWQDHILTALVNPKH</sequence>
<dbReference type="EC" id="2.3.1.267" evidence="5"/>
<evidence type="ECO:0000256" key="1">
    <source>
        <dbReference type="ARBA" id="ARBA00022679"/>
    </source>
</evidence>
<organism evidence="5 6">
    <name type="scientific">Spartinivicinus poritis</name>
    <dbReference type="NCBI Taxonomy" id="2994640"/>
    <lineage>
        <taxon>Bacteria</taxon>
        <taxon>Pseudomonadati</taxon>
        <taxon>Pseudomonadota</taxon>
        <taxon>Gammaproteobacteria</taxon>
        <taxon>Oceanospirillales</taxon>
        <taxon>Zooshikellaceae</taxon>
        <taxon>Spartinivicinus</taxon>
    </lineage>
</organism>
<dbReference type="EMBL" id="JAPMOU010000062">
    <property type="protein sequence ID" value="MDE1465409.1"/>
    <property type="molecule type" value="Genomic_DNA"/>
</dbReference>
<comment type="caution">
    <text evidence="5">The sequence shown here is derived from an EMBL/GenBank/DDBJ whole genome shotgun (WGS) entry which is preliminary data.</text>
</comment>
<dbReference type="InterPro" id="IPR000182">
    <property type="entry name" value="GNAT_dom"/>
</dbReference>
<dbReference type="PANTHER" id="PTHR43792:SF8">
    <property type="entry name" value="[RIBOSOMAL PROTEIN US5]-ALANINE N-ACETYLTRANSFERASE"/>
    <property type="match status" value="1"/>
</dbReference>
<gene>
    <name evidence="5" type="primary">rimJ</name>
    <name evidence="5" type="ORF">ORQ98_25915</name>
</gene>
<keyword evidence="5" id="KW-0689">Ribosomal protein</keyword>
<keyword evidence="1 5" id="KW-0808">Transferase</keyword>
<dbReference type="Gene3D" id="3.40.630.30">
    <property type="match status" value="1"/>
</dbReference>
<comment type="similarity">
    <text evidence="3">Belongs to the acetyltransferase family. RimJ subfamily.</text>
</comment>
<proteinExistence type="inferred from homology"/>
<dbReference type="InterPro" id="IPR016181">
    <property type="entry name" value="Acyl_CoA_acyltransferase"/>
</dbReference>